<evidence type="ECO:0000313" key="8">
    <source>
        <dbReference type="EMBL" id="SPE22669.1"/>
    </source>
</evidence>
<dbReference type="InterPro" id="IPR042092">
    <property type="entry name" value="PsdUridine_s_RsuA/RluB/E/F_cat"/>
</dbReference>
<dbReference type="InterPro" id="IPR018496">
    <property type="entry name" value="PsdUridine_synth_RsuA/RluB_CS"/>
</dbReference>
<dbReference type="FunFam" id="3.30.70.580:FF:000005">
    <property type="entry name" value="Pseudouridine synthase"/>
    <property type="match status" value="1"/>
</dbReference>
<dbReference type="GO" id="GO:0000455">
    <property type="term" value="P:enzyme-directed rRNA pseudouridine synthesis"/>
    <property type="evidence" value="ECO:0007669"/>
    <property type="project" value="UniProtKB-ARBA"/>
</dbReference>
<dbReference type="InterPro" id="IPR000748">
    <property type="entry name" value="PsdUridine_synth_RsuA/RluB/E/F"/>
</dbReference>
<dbReference type="PANTHER" id="PTHR47683:SF2">
    <property type="entry name" value="RNA-BINDING S4 DOMAIN-CONTAINING PROTEIN"/>
    <property type="match status" value="1"/>
</dbReference>
<dbReference type="PROSITE" id="PS50889">
    <property type="entry name" value="S4"/>
    <property type="match status" value="1"/>
</dbReference>
<dbReference type="Proteomes" id="UP001179858">
    <property type="component" value="Chromosome"/>
</dbReference>
<dbReference type="SMART" id="SM00363">
    <property type="entry name" value="S4"/>
    <property type="match status" value="1"/>
</dbReference>
<name>A0A094XZL0_LATSK</name>
<protein>
    <recommendedName>
        <fullName evidence="5">Pseudouridine synthase</fullName>
        <ecNumber evidence="5">5.4.99.-</ecNumber>
    </recommendedName>
</protein>
<evidence type="ECO:0000256" key="4">
    <source>
        <dbReference type="PROSITE-ProRule" id="PRU00182"/>
    </source>
</evidence>
<reference evidence="8 11" key="2">
    <citation type="submission" date="2018-02" db="EMBL/GenBank/DDBJ databases">
        <authorList>
            <person name="Rodrigo-Torres L."/>
            <person name="Arahal R. D."/>
            <person name="Lucena T."/>
        </authorList>
    </citation>
    <scope>NUCLEOTIDE SEQUENCE [LARGE SCALE GENOMIC DNA]</scope>
    <source>
        <strain evidence="8 11">CECT 9267</strain>
    </source>
</reference>
<evidence type="ECO:0000256" key="5">
    <source>
        <dbReference type="RuleBase" id="RU003887"/>
    </source>
</evidence>
<sequence>MERLQKVIANAGVASRRKAETLIATGHVTLNGKVVKEMGIKVDSTSAHIEVDGVPLTREKKVYYALYKPRQVISAVTDDKKRRVVTEYLEDIQERVYPIGRLDYDTSGLLLLTNDGDFANMMMHPKYKVDKTYVAKVSGLPTAEMLRQLRKGIMLEKRKTAPAKVKIISTDRRKNTAILSITIHEGMNHQVKNMLAAVGLPVSKLKRETYGFLTLDGLVSGEYRALKPIEVAEFKKIAELNEKPKHKNRPKLSRHD</sequence>
<dbReference type="Gene3D" id="3.10.290.10">
    <property type="entry name" value="RNA-binding S4 domain"/>
    <property type="match status" value="1"/>
</dbReference>
<dbReference type="InterPro" id="IPR036986">
    <property type="entry name" value="S4_RNA-bd_sf"/>
</dbReference>
<evidence type="ECO:0000313" key="7">
    <source>
        <dbReference type="EMBL" id="PKX76604.1"/>
    </source>
</evidence>
<dbReference type="CDD" id="cd02870">
    <property type="entry name" value="PseudoU_synth_RsuA_like"/>
    <property type="match status" value="1"/>
</dbReference>
<evidence type="ECO:0000256" key="3">
    <source>
        <dbReference type="ARBA" id="ARBA00023235"/>
    </source>
</evidence>
<evidence type="ECO:0000259" key="6">
    <source>
        <dbReference type="SMART" id="SM00363"/>
    </source>
</evidence>
<dbReference type="EMBL" id="CP122959">
    <property type="protein sequence ID" value="WGI18299.1"/>
    <property type="molecule type" value="Genomic_DNA"/>
</dbReference>
<dbReference type="GO" id="GO:0005829">
    <property type="term" value="C:cytosol"/>
    <property type="evidence" value="ECO:0007669"/>
    <property type="project" value="UniProtKB-ARBA"/>
</dbReference>
<keyword evidence="3 5" id="KW-0413">Isomerase</keyword>
<dbReference type="PANTHER" id="PTHR47683">
    <property type="entry name" value="PSEUDOURIDINE SYNTHASE FAMILY PROTEIN-RELATED"/>
    <property type="match status" value="1"/>
</dbReference>
<dbReference type="Pfam" id="PF01479">
    <property type="entry name" value="S4"/>
    <property type="match status" value="1"/>
</dbReference>
<proteinExistence type="inferred from homology"/>
<dbReference type="RefSeq" id="WP_011374726.1">
    <property type="nucleotide sequence ID" value="NZ_AP017931.1"/>
</dbReference>
<comment type="similarity">
    <text evidence="1 5">Belongs to the pseudouridine synthase RsuA family.</text>
</comment>
<dbReference type="SUPFAM" id="SSF55120">
    <property type="entry name" value="Pseudouridine synthase"/>
    <property type="match status" value="1"/>
</dbReference>
<dbReference type="InterPro" id="IPR020103">
    <property type="entry name" value="PsdUridine_synth_cat_dom_sf"/>
</dbReference>
<evidence type="ECO:0000313" key="10">
    <source>
        <dbReference type="Proteomes" id="UP000234349"/>
    </source>
</evidence>
<organism evidence="8 11">
    <name type="scientific">Latilactobacillus sakei</name>
    <name type="common">Lactobacillus sakei</name>
    <dbReference type="NCBI Taxonomy" id="1599"/>
    <lineage>
        <taxon>Bacteria</taxon>
        <taxon>Bacillati</taxon>
        <taxon>Bacillota</taxon>
        <taxon>Bacilli</taxon>
        <taxon>Lactobacillales</taxon>
        <taxon>Lactobacillaceae</taxon>
        <taxon>Latilactobacillus</taxon>
    </lineage>
</organism>
<evidence type="ECO:0000313" key="11">
    <source>
        <dbReference type="Proteomes" id="UP000239650"/>
    </source>
</evidence>
<dbReference type="GO" id="GO:0120159">
    <property type="term" value="F:rRNA pseudouridine synthase activity"/>
    <property type="evidence" value="ECO:0007669"/>
    <property type="project" value="UniProtKB-ARBA"/>
</dbReference>
<dbReference type="GO" id="GO:0003723">
    <property type="term" value="F:RNA binding"/>
    <property type="evidence" value="ECO:0007669"/>
    <property type="project" value="UniProtKB-KW"/>
</dbReference>
<reference evidence="9" key="3">
    <citation type="submission" date="2023-04" db="EMBL/GenBank/DDBJ databases">
        <title>Novel strain of Lactilactobacillus sakei and use thereof.</title>
        <authorList>
            <person name="Kim S.Y."/>
        </authorList>
    </citation>
    <scope>NUCLEOTIDE SEQUENCE</scope>
    <source>
        <strain evidence="9">HUP1</strain>
    </source>
</reference>
<dbReference type="InterPro" id="IPR002942">
    <property type="entry name" value="S4_RNA-bd"/>
</dbReference>
<dbReference type="PROSITE" id="PS01149">
    <property type="entry name" value="PSI_RSU"/>
    <property type="match status" value="1"/>
</dbReference>
<dbReference type="EC" id="5.4.99.-" evidence="5"/>
<dbReference type="Gene3D" id="3.30.70.1560">
    <property type="entry name" value="Alpha-L RNA-binding motif"/>
    <property type="match status" value="1"/>
</dbReference>
<evidence type="ECO:0000256" key="1">
    <source>
        <dbReference type="ARBA" id="ARBA00008348"/>
    </source>
</evidence>
<evidence type="ECO:0000313" key="9">
    <source>
        <dbReference type="EMBL" id="WGI18299.1"/>
    </source>
</evidence>
<feature type="domain" description="RNA-binding S4" evidence="6">
    <location>
        <begin position="2"/>
        <end position="90"/>
    </location>
</feature>
<dbReference type="SUPFAM" id="SSF55174">
    <property type="entry name" value="Alpha-L RNA-binding motif"/>
    <property type="match status" value="1"/>
</dbReference>
<dbReference type="FunFam" id="3.30.70.1560:FF:000001">
    <property type="entry name" value="Pseudouridine synthase"/>
    <property type="match status" value="1"/>
</dbReference>
<dbReference type="EMBL" id="MKGH01000044">
    <property type="protein sequence ID" value="PKX76604.1"/>
    <property type="molecule type" value="Genomic_DNA"/>
</dbReference>
<dbReference type="InterPro" id="IPR020094">
    <property type="entry name" value="TruA/RsuA/RluB/E/F_N"/>
</dbReference>
<dbReference type="InterPro" id="IPR006145">
    <property type="entry name" value="PsdUridine_synth_RsuA/RluA"/>
</dbReference>
<dbReference type="FunFam" id="3.10.290.10:FF:000003">
    <property type="entry name" value="Pseudouridine synthase"/>
    <property type="match status" value="1"/>
</dbReference>
<dbReference type="GeneID" id="57133882"/>
<dbReference type="NCBIfam" id="TIGR00093">
    <property type="entry name" value="pseudouridine synthase"/>
    <property type="match status" value="1"/>
</dbReference>
<dbReference type="CDD" id="cd00165">
    <property type="entry name" value="S4"/>
    <property type="match status" value="1"/>
</dbReference>
<dbReference type="Pfam" id="PF00849">
    <property type="entry name" value="PseudoU_synth_2"/>
    <property type="match status" value="1"/>
</dbReference>
<dbReference type="OMA" id="EWINNGW"/>
<dbReference type="InterPro" id="IPR050343">
    <property type="entry name" value="RsuA_PseudoU_synthase"/>
</dbReference>
<dbReference type="Proteomes" id="UP000234349">
    <property type="component" value="Unassembled WGS sequence"/>
</dbReference>
<dbReference type="Gene3D" id="3.30.70.580">
    <property type="entry name" value="Pseudouridine synthase I, catalytic domain, N-terminal subdomain"/>
    <property type="match status" value="1"/>
</dbReference>
<dbReference type="Proteomes" id="UP000239650">
    <property type="component" value="Unassembled WGS sequence"/>
</dbReference>
<accession>A0A094XZL0</accession>
<evidence type="ECO:0000256" key="2">
    <source>
        <dbReference type="ARBA" id="ARBA00022884"/>
    </source>
</evidence>
<gene>
    <name evidence="8" type="primary">rluB_2</name>
    <name evidence="7" type="ORF">CUR37_08895</name>
    <name evidence="8" type="ORF">LAS9267_01697</name>
    <name evidence="9" type="ORF">QBD03_05945</name>
</gene>
<keyword evidence="2 4" id="KW-0694">RNA-binding</keyword>
<dbReference type="EMBL" id="OKRC01000009">
    <property type="protein sequence ID" value="SPE22669.1"/>
    <property type="molecule type" value="Genomic_DNA"/>
</dbReference>
<dbReference type="AlphaFoldDB" id="A0A094XZL0"/>
<reference evidence="7 10" key="1">
    <citation type="submission" date="2016-09" db="EMBL/GenBank/DDBJ databases">
        <authorList>
            <person name="Inglin R.C."/>
        </authorList>
    </citation>
    <scope>NUCLEOTIDE SEQUENCE [LARGE SCALE GENOMIC DNA]</scope>
    <source>
        <strain evidence="7 10">RI-517</strain>
    </source>
</reference>